<reference evidence="2" key="1">
    <citation type="journal article" date="2023" name="Mol. Phylogenet. Evol.">
        <title>Genome-scale phylogeny and comparative genomics of the fungal order Sordariales.</title>
        <authorList>
            <person name="Hensen N."/>
            <person name="Bonometti L."/>
            <person name="Westerberg I."/>
            <person name="Brannstrom I.O."/>
            <person name="Guillou S."/>
            <person name="Cros-Aarteil S."/>
            <person name="Calhoun S."/>
            <person name="Haridas S."/>
            <person name="Kuo A."/>
            <person name="Mondo S."/>
            <person name="Pangilinan J."/>
            <person name="Riley R."/>
            <person name="LaButti K."/>
            <person name="Andreopoulos B."/>
            <person name="Lipzen A."/>
            <person name="Chen C."/>
            <person name="Yan M."/>
            <person name="Daum C."/>
            <person name="Ng V."/>
            <person name="Clum A."/>
            <person name="Steindorff A."/>
            <person name="Ohm R.A."/>
            <person name="Martin F."/>
            <person name="Silar P."/>
            <person name="Natvig D.O."/>
            <person name="Lalanne C."/>
            <person name="Gautier V."/>
            <person name="Ament-Velasquez S.L."/>
            <person name="Kruys A."/>
            <person name="Hutchinson M.I."/>
            <person name="Powell A.J."/>
            <person name="Barry K."/>
            <person name="Miller A.N."/>
            <person name="Grigoriev I.V."/>
            <person name="Debuchy R."/>
            <person name="Gladieux P."/>
            <person name="Hiltunen Thoren M."/>
            <person name="Johannesson H."/>
        </authorList>
    </citation>
    <scope>NUCLEOTIDE SEQUENCE</scope>
    <source>
        <strain evidence="2">CBS 958.72</strain>
    </source>
</reference>
<evidence type="ECO:0000313" key="3">
    <source>
        <dbReference type="Proteomes" id="UP001287356"/>
    </source>
</evidence>
<dbReference type="EMBL" id="JAULSN010000004">
    <property type="protein sequence ID" value="KAK3373256.1"/>
    <property type="molecule type" value="Genomic_DNA"/>
</dbReference>
<evidence type="ECO:0000313" key="2">
    <source>
        <dbReference type="EMBL" id="KAK3373256.1"/>
    </source>
</evidence>
<comment type="caution">
    <text evidence="2">The sequence shown here is derived from an EMBL/GenBank/DDBJ whole genome shotgun (WGS) entry which is preliminary data.</text>
</comment>
<feature type="region of interest" description="Disordered" evidence="1">
    <location>
        <begin position="191"/>
        <end position="212"/>
    </location>
</feature>
<protein>
    <submittedName>
        <fullName evidence="2">Uncharacterized protein</fullName>
    </submittedName>
</protein>
<sequence length="212" mass="23519">MDGTGKRLANKCPKFRTTWLPGDLNRVSYGDLEIAILNGARNGKGGQRNTACVSAQLTIPVPFRLGYLSASAHLSRLISRQTIVPNNDLPRTIVLKYQLRFQLPPPVTLCCTPTVPDYMQKKVGDSRLNWTRTTWEFASFLQSQNCRYRLSSHPGDGNSGSRPYPSRPSPISPGVAVWAPANGPLFALLIPRPPTDEKHRQTQNSHINGEKD</sequence>
<gene>
    <name evidence="2" type="ORF">B0T24DRAFT_253827</name>
</gene>
<accession>A0AAE0N758</accession>
<evidence type="ECO:0000256" key="1">
    <source>
        <dbReference type="SAM" id="MobiDB-lite"/>
    </source>
</evidence>
<dbReference type="Proteomes" id="UP001287356">
    <property type="component" value="Unassembled WGS sequence"/>
</dbReference>
<name>A0AAE0N758_9PEZI</name>
<keyword evidence="3" id="KW-1185">Reference proteome</keyword>
<proteinExistence type="predicted"/>
<feature type="compositionally biased region" description="Polar residues" evidence="1">
    <location>
        <begin position="202"/>
        <end position="212"/>
    </location>
</feature>
<organism evidence="2 3">
    <name type="scientific">Lasiosphaeria ovina</name>
    <dbReference type="NCBI Taxonomy" id="92902"/>
    <lineage>
        <taxon>Eukaryota</taxon>
        <taxon>Fungi</taxon>
        <taxon>Dikarya</taxon>
        <taxon>Ascomycota</taxon>
        <taxon>Pezizomycotina</taxon>
        <taxon>Sordariomycetes</taxon>
        <taxon>Sordariomycetidae</taxon>
        <taxon>Sordariales</taxon>
        <taxon>Lasiosphaeriaceae</taxon>
        <taxon>Lasiosphaeria</taxon>
    </lineage>
</organism>
<reference evidence="2" key="2">
    <citation type="submission" date="2023-06" db="EMBL/GenBank/DDBJ databases">
        <authorList>
            <consortium name="Lawrence Berkeley National Laboratory"/>
            <person name="Haridas S."/>
            <person name="Hensen N."/>
            <person name="Bonometti L."/>
            <person name="Westerberg I."/>
            <person name="Brannstrom I.O."/>
            <person name="Guillou S."/>
            <person name="Cros-Aarteil S."/>
            <person name="Calhoun S."/>
            <person name="Kuo A."/>
            <person name="Mondo S."/>
            <person name="Pangilinan J."/>
            <person name="Riley R."/>
            <person name="Labutti K."/>
            <person name="Andreopoulos B."/>
            <person name="Lipzen A."/>
            <person name="Chen C."/>
            <person name="Yanf M."/>
            <person name="Daum C."/>
            <person name="Ng V."/>
            <person name="Clum A."/>
            <person name="Steindorff A."/>
            <person name="Ohm R."/>
            <person name="Martin F."/>
            <person name="Silar P."/>
            <person name="Natvig D."/>
            <person name="Lalanne C."/>
            <person name="Gautier V."/>
            <person name="Ament-Velasquez S.L."/>
            <person name="Kruys A."/>
            <person name="Hutchinson M.I."/>
            <person name="Powell A.J."/>
            <person name="Barry K."/>
            <person name="Miller A.N."/>
            <person name="Grigoriev I.V."/>
            <person name="Debuchy R."/>
            <person name="Gladieux P."/>
            <person name="Thoren M.H."/>
            <person name="Johannesson H."/>
        </authorList>
    </citation>
    <scope>NUCLEOTIDE SEQUENCE</scope>
    <source>
        <strain evidence="2">CBS 958.72</strain>
    </source>
</reference>
<dbReference type="AlphaFoldDB" id="A0AAE0N758"/>